<sequence length="91" mass="10156">MCYCIKGCLVSNPYQLTVKMWKARIFFILLIFFFLPSVNAGYNAIDDCIKTNTQNKKKPSIPPSSCHDSEAGLCAALFQLDAQTIGTNLME</sequence>
<gene>
    <name evidence="1" type="ORF">DME_LOCUS4027</name>
</gene>
<protein>
    <submittedName>
        <fullName evidence="1 4">Uncharacterized protein</fullName>
    </submittedName>
</protein>
<keyword evidence="3" id="KW-1185">Reference proteome</keyword>
<reference evidence="4" key="1">
    <citation type="submission" date="2017-02" db="UniProtKB">
        <authorList>
            <consortium name="WormBaseParasite"/>
        </authorList>
    </citation>
    <scope>IDENTIFICATION</scope>
</reference>
<dbReference type="EMBL" id="UYYG01000252">
    <property type="protein sequence ID" value="VDN54054.1"/>
    <property type="molecule type" value="Genomic_DNA"/>
</dbReference>
<proteinExistence type="predicted"/>
<evidence type="ECO:0000313" key="3">
    <source>
        <dbReference type="Proteomes" id="UP000274756"/>
    </source>
</evidence>
<name>A0A0N4URC7_DRAME</name>
<dbReference type="WBParaSite" id="DME_0001060201-mRNA-1">
    <property type="protein sequence ID" value="DME_0001060201-mRNA-1"/>
    <property type="gene ID" value="DME_0001060201"/>
</dbReference>
<evidence type="ECO:0000313" key="4">
    <source>
        <dbReference type="WBParaSite" id="DME_0001060201-mRNA-1"/>
    </source>
</evidence>
<dbReference type="Proteomes" id="UP000038040">
    <property type="component" value="Unplaced"/>
</dbReference>
<dbReference type="Proteomes" id="UP000274756">
    <property type="component" value="Unassembled WGS sequence"/>
</dbReference>
<organism evidence="2 4">
    <name type="scientific">Dracunculus medinensis</name>
    <name type="common">Guinea worm</name>
    <dbReference type="NCBI Taxonomy" id="318479"/>
    <lineage>
        <taxon>Eukaryota</taxon>
        <taxon>Metazoa</taxon>
        <taxon>Ecdysozoa</taxon>
        <taxon>Nematoda</taxon>
        <taxon>Chromadorea</taxon>
        <taxon>Rhabditida</taxon>
        <taxon>Spirurina</taxon>
        <taxon>Dracunculoidea</taxon>
        <taxon>Dracunculidae</taxon>
        <taxon>Dracunculus</taxon>
    </lineage>
</organism>
<reference evidence="1 3" key="2">
    <citation type="submission" date="2018-11" db="EMBL/GenBank/DDBJ databases">
        <authorList>
            <consortium name="Pathogen Informatics"/>
        </authorList>
    </citation>
    <scope>NUCLEOTIDE SEQUENCE [LARGE SCALE GENOMIC DNA]</scope>
</reference>
<evidence type="ECO:0000313" key="1">
    <source>
        <dbReference type="EMBL" id="VDN54054.1"/>
    </source>
</evidence>
<dbReference type="AlphaFoldDB" id="A0A0N4URC7"/>
<accession>A0A0N4URC7</accession>
<evidence type="ECO:0000313" key="2">
    <source>
        <dbReference type="Proteomes" id="UP000038040"/>
    </source>
</evidence>